<dbReference type="Pfam" id="PF14559">
    <property type="entry name" value="TPR_19"/>
    <property type="match status" value="1"/>
</dbReference>
<evidence type="ECO:0000256" key="2">
    <source>
        <dbReference type="ARBA" id="ARBA00022741"/>
    </source>
</evidence>
<dbReference type="GO" id="GO:0004674">
    <property type="term" value="F:protein serine/threonine kinase activity"/>
    <property type="evidence" value="ECO:0007669"/>
    <property type="project" value="UniProtKB-EC"/>
</dbReference>
<dbReference type="PROSITE" id="PS50005">
    <property type="entry name" value="TPR"/>
    <property type="match status" value="3"/>
</dbReference>
<proteinExistence type="predicted"/>
<feature type="binding site" evidence="6">
    <location>
        <position position="48"/>
    </location>
    <ligand>
        <name>ATP</name>
        <dbReference type="ChEBI" id="CHEBI:30616"/>
    </ligand>
</feature>
<dbReference type="FunFam" id="1.10.510.10:FF:000571">
    <property type="entry name" value="Maternal embryonic leucine zipper kinase"/>
    <property type="match status" value="1"/>
</dbReference>
<keyword evidence="7" id="KW-0812">Transmembrane</keyword>
<dbReference type="InterPro" id="IPR000719">
    <property type="entry name" value="Prot_kinase_dom"/>
</dbReference>
<dbReference type="Pfam" id="PF13181">
    <property type="entry name" value="TPR_8"/>
    <property type="match status" value="1"/>
</dbReference>
<dbReference type="InterPro" id="IPR008271">
    <property type="entry name" value="Ser/Thr_kinase_AS"/>
</dbReference>
<dbReference type="Gene3D" id="1.10.510.10">
    <property type="entry name" value="Transferase(Phosphotransferase) domain 1"/>
    <property type="match status" value="1"/>
</dbReference>
<organism evidence="9 10">
    <name type="scientific">Pseudoteredinibacter isoporae</name>
    <dbReference type="NCBI Taxonomy" id="570281"/>
    <lineage>
        <taxon>Bacteria</taxon>
        <taxon>Pseudomonadati</taxon>
        <taxon>Pseudomonadota</taxon>
        <taxon>Gammaproteobacteria</taxon>
        <taxon>Cellvibrionales</taxon>
        <taxon>Cellvibrionaceae</taxon>
        <taxon>Pseudoteredinibacter</taxon>
    </lineage>
</organism>
<dbReference type="PROSITE" id="PS50293">
    <property type="entry name" value="TPR_REGION"/>
    <property type="match status" value="1"/>
</dbReference>
<reference evidence="9 10" key="1">
    <citation type="submission" date="2020-08" db="EMBL/GenBank/DDBJ databases">
        <title>Genomic Encyclopedia of Type Strains, Phase IV (KMG-IV): sequencing the most valuable type-strain genomes for metagenomic binning, comparative biology and taxonomic classification.</title>
        <authorList>
            <person name="Goeker M."/>
        </authorList>
    </citation>
    <scope>NUCLEOTIDE SEQUENCE [LARGE SCALE GENOMIC DNA]</scope>
    <source>
        <strain evidence="9 10">DSM 22368</strain>
    </source>
</reference>
<feature type="domain" description="Protein kinase" evidence="8">
    <location>
        <begin position="19"/>
        <end position="277"/>
    </location>
</feature>
<dbReference type="AlphaFoldDB" id="A0A7X0JQH1"/>
<dbReference type="InterPro" id="IPR019734">
    <property type="entry name" value="TPR_rpt"/>
</dbReference>
<evidence type="ECO:0000256" key="1">
    <source>
        <dbReference type="ARBA" id="ARBA00022679"/>
    </source>
</evidence>
<name>A0A7X0JQH1_9GAMM</name>
<dbReference type="SUPFAM" id="SSF81901">
    <property type="entry name" value="HCP-like"/>
    <property type="match status" value="1"/>
</dbReference>
<evidence type="ECO:0000259" key="8">
    <source>
        <dbReference type="PROSITE" id="PS50011"/>
    </source>
</evidence>
<dbReference type="SMART" id="SM00028">
    <property type="entry name" value="TPR"/>
    <property type="match status" value="6"/>
</dbReference>
<dbReference type="EC" id="2.7.11.1" evidence="9"/>
<keyword evidence="2 6" id="KW-0547">Nucleotide-binding</keyword>
<dbReference type="SMART" id="SM00220">
    <property type="entry name" value="S_TKc"/>
    <property type="match status" value="1"/>
</dbReference>
<evidence type="ECO:0000256" key="4">
    <source>
        <dbReference type="ARBA" id="ARBA00022840"/>
    </source>
</evidence>
<evidence type="ECO:0000256" key="6">
    <source>
        <dbReference type="PROSITE-ProRule" id="PRU10141"/>
    </source>
</evidence>
<gene>
    <name evidence="9" type="ORF">HNR48_000590</name>
</gene>
<evidence type="ECO:0000313" key="9">
    <source>
        <dbReference type="EMBL" id="MBB6520312.1"/>
    </source>
</evidence>
<dbReference type="RefSeq" id="WP_166851632.1">
    <property type="nucleotide sequence ID" value="NZ_JAAONY010000001.1"/>
</dbReference>
<keyword evidence="10" id="KW-1185">Reference proteome</keyword>
<dbReference type="InParanoid" id="A0A7X0JQH1"/>
<dbReference type="EMBL" id="JACHHT010000001">
    <property type="protein sequence ID" value="MBB6520312.1"/>
    <property type="molecule type" value="Genomic_DNA"/>
</dbReference>
<dbReference type="FunFam" id="3.30.200.20:FF:000042">
    <property type="entry name" value="Aurora kinase A"/>
    <property type="match status" value="1"/>
</dbReference>
<evidence type="ECO:0000256" key="5">
    <source>
        <dbReference type="PROSITE-ProRule" id="PRU00339"/>
    </source>
</evidence>
<evidence type="ECO:0000256" key="7">
    <source>
        <dbReference type="SAM" id="Phobius"/>
    </source>
</evidence>
<dbReference type="Proteomes" id="UP000528457">
    <property type="component" value="Unassembled WGS sequence"/>
</dbReference>
<evidence type="ECO:0000313" key="10">
    <source>
        <dbReference type="Proteomes" id="UP000528457"/>
    </source>
</evidence>
<dbReference type="Gene3D" id="1.25.40.10">
    <property type="entry name" value="Tetratricopeptide repeat domain"/>
    <property type="match status" value="3"/>
</dbReference>
<feature type="repeat" description="TPR" evidence="5">
    <location>
        <begin position="681"/>
        <end position="714"/>
    </location>
</feature>
<dbReference type="InterPro" id="IPR017441">
    <property type="entry name" value="Protein_kinase_ATP_BS"/>
</dbReference>
<dbReference type="Pfam" id="PF13374">
    <property type="entry name" value="TPR_10"/>
    <property type="match status" value="1"/>
</dbReference>
<feature type="repeat" description="TPR" evidence="5">
    <location>
        <begin position="751"/>
        <end position="784"/>
    </location>
</feature>
<protein>
    <submittedName>
        <fullName evidence="9">Serine/threonine-protein kinase</fullName>
        <ecNumber evidence="9">2.7.11.1</ecNumber>
    </submittedName>
</protein>
<keyword evidence="1 9" id="KW-0808">Transferase</keyword>
<feature type="transmembrane region" description="Helical" evidence="7">
    <location>
        <begin position="304"/>
        <end position="321"/>
    </location>
</feature>
<dbReference type="InterPro" id="IPR011990">
    <property type="entry name" value="TPR-like_helical_dom_sf"/>
</dbReference>
<keyword evidence="5" id="KW-0802">TPR repeat</keyword>
<dbReference type="PROSITE" id="PS50011">
    <property type="entry name" value="PROTEIN_KINASE_DOM"/>
    <property type="match status" value="1"/>
</dbReference>
<dbReference type="Pfam" id="PF00069">
    <property type="entry name" value="Pkinase"/>
    <property type="match status" value="1"/>
</dbReference>
<dbReference type="InterPro" id="IPR011009">
    <property type="entry name" value="Kinase-like_dom_sf"/>
</dbReference>
<dbReference type="PANTHER" id="PTHR43289">
    <property type="entry name" value="MITOGEN-ACTIVATED PROTEIN KINASE KINASE KINASE 20-RELATED"/>
    <property type="match status" value="1"/>
</dbReference>
<feature type="repeat" description="TPR" evidence="5">
    <location>
        <begin position="614"/>
        <end position="647"/>
    </location>
</feature>
<comment type="caution">
    <text evidence="9">The sequence shown here is derived from an EMBL/GenBank/DDBJ whole genome shotgun (WGS) entry which is preliminary data.</text>
</comment>
<keyword evidence="7" id="KW-1133">Transmembrane helix</keyword>
<keyword evidence="3 9" id="KW-0418">Kinase</keyword>
<accession>A0A7X0JQH1</accession>
<dbReference type="SUPFAM" id="SSF56112">
    <property type="entry name" value="Protein kinase-like (PK-like)"/>
    <property type="match status" value="1"/>
</dbReference>
<evidence type="ECO:0000256" key="3">
    <source>
        <dbReference type="ARBA" id="ARBA00022777"/>
    </source>
</evidence>
<sequence>MEVSSTMKYLELPENIAHYKIQNILGRGGMGIVYLAEDSRLGRQVAIKCLYKHQQSENLVERLRREAKVLAKLNHPNVIQIYDVVEDEQGLALVMEYVRGRSLKQYLQENSLSQKQKFSLLAQILDGLAAAHGEGIIHRDLKPDNILVDADGRVKIGDFGIAKYYDSNTAELSRHNDSAGSLSAMSPEQIRGEKLSLASDVFAFGLLAWRVLRGHHPFEANNDLMRIEKILNKPAPSLQSEELPQGLSDCIDAALHKSAEQRPQSADELIQELKPYLPSISQRAKNPSVDSRINLKKRNVMTQVWVYIVVVIIVLVTIFTANKEFKSWFNLEPDFIYVAILPPDIESQDELDYEDIRQTVYYALQEGIIDLNESNLIPSLEVENYEGESERLAASLGADVVVNSYLKCRELKCDLVLTRDSGENQVKSKKVHIVEDSMLEVHRITQLKLAELFPNRKGLDILNEVINEEDYKEYIELSRLAKESEHNHVEIFMRLRKLLDKAPKFGPLYYLHTQIGLDLYSETRDDRFAFKVKEVLEMVDRSKFDEREIRLLWIETHAELGEMELALDKVSEFEENYRENRETKSLKGLIEEARENYELAVRHYQAASHMRPSVRTYRDIAINYWYLGEVKKAIDYLEKALALNPKDIHAGLTLATFYMTSGDLDKAERMFLRLEEKSQISSTFDNLGLLYMLRRNYKRAEEYFIKTSKITNDLRSWPLNLADAYALQGETEKARKYYLMVIDKLGDSMRSDQLGSTSQAYIHIGESKKALAALKKAKEIAPDNSDIVYAEAIIYAKLEDYPSALIAIERSISLGLGAIWYSLPWFDVLCKHQIHGTKFKELVGQSCTN</sequence>
<dbReference type="GO" id="GO:0005524">
    <property type="term" value="F:ATP binding"/>
    <property type="evidence" value="ECO:0007669"/>
    <property type="project" value="UniProtKB-UniRule"/>
</dbReference>
<keyword evidence="4 6" id="KW-0067">ATP-binding</keyword>
<dbReference type="PROSITE" id="PS00107">
    <property type="entry name" value="PROTEIN_KINASE_ATP"/>
    <property type="match status" value="1"/>
</dbReference>
<dbReference type="CDD" id="cd14014">
    <property type="entry name" value="STKc_PknB_like"/>
    <property type="match status" value="1"/>
</dbReference>
<dbReference type="Gene3D" id="3.30.200.20">
    <property type="entry name" value="Phosphorylase Kinase, domain 1"/>
    <property type="match status" value="1"/>
</dbReference>
<dbReference type="PROSITE" id="PS00108">
    <property type="entry name" value="PROTEIN_KINASE_ST"/>
    <property type="match status" value="1"/>
</dbReference>
<keyword evidence="7" id="KW-0472">Membrane</keyword>
<dbReference type="PANTHER" id="PTHR43289:SF6">
    <property type="entry name" value="SERINE_THREONINE-PROTEIN KINASE NEKL-3"/>
    <property type="match status" value="1"/>
</dbReference>